<evidence type="ECO:0000256" key="2">
    <source>
        <dbReference type="ARBA" id="ARBA00022448"/>
    </source>
</evidence>
<keyword evidence="2" id="KW-0813">Transport</keyword>
<keyword evidence="4" id="KW-0029">Amino-acid transport</keyword>
<dbReference type="EMBL" id="CP020946">
    <property type="protein sequence ID" value="ASD62524.1"/>
    <property type="molecule type" value="Genomic_DNA"/>
</dbReference>
<dbReference type="PANTHER" id="PTHR30483">
    <property type="entry name" value="LEUCINE-SPECIFIC-BINDING PROTEIN"/>
    <property type="match status" value="1"/>
</dbReference>
<comment type="similarity">
    <text evidence="1">Belongs to the leucine-binding protein family.</text>
</comment>
<evidence type="ECO:0000256" key="1">
    <source>
        <dbReference type="ARBA" id="ARBA00010062"/>
    </source>
</evidence>
<evidence type="ECO:0000256" key="3">
    <source>
        <dbReference type="ARBA" id="ARBA00022729"/>
    </source>
</evidence>
<accession>A0A1Z3N4X3</accession>
<dbReference type="PANTHER" id="PTHR30483:SF6">
    <property type="entry name" value="PERIPLASMIC BINDING PROTEIN OF ABC TRANSPORTER FOR NATURAL AMINO ACIDS"/>
    <property type="match status" value="1"/>
</dbReference>
<dbReference type="OrthoDB" id="5289344at2"/>
<sequence length="373" mass="39936">MKKLLLALILVLPLVSGCTKKENEIVIGEYDSLTGSDATFGLSSNKGVRLALDEINAAGGVKGKKISLVTLDDQGKNEEAASAVTRLITQNNVVAIIGGVASGRSKAAAPIAQSNKVPFVSPASTNPDVTKAGDYVFRVCFIDPFQGMVMAKFAKENLKIKKAAILRDVKNDYSVGLADVFAAEFKKGGGEIVADLSYQAGDIDFKAQLTQIRSKNPEAIYVPGYYTEVGLIAQQARQLGVKVPLMGGDGWDSDKLYEIGKEAINGNYYSNHYTTESTDPAVTEFIKKFKAKYNETPDALAALGYDAAKILVAAIERAPDLSGKAIRDELSKTKDFPGVTGKISLNENRDAVKSAVVIQVDGNNRKFVTTINP</sequence>
<evidence type="ECO:0000259" key="5">
    <source>
        <dbReference type="Pfam" id="PF13458"/>
    </source>
</evidence>
<feature type="domain" description="Leucine-binding protein" evidence="5">
    <location>
        <begin position="25"/>
        <end position="361"/>
    </location>
</feature>
<dbReference type="GO" id="GO:0006865">
    <property type="term" value="P:amino acid transport"/>
    <property type="evidence" value="ECO:0007669"/>
    <property type="project" value="UniProtKB-KW"/>
</dbReference>
<dbReference type="RefSeq" id="WP_088564157.1">
    <property type="nucleotide sequence ID" value="NZ_CP020946.1"/>
</dbReference>
<reference evidence="6 7" key="1">
    <citation type="submission" date="2017-04" db="EMBL/GenBank/DDBJ databases">
        <title>Whole genome sequence of Bdellovibrio bacteriovorus strain SSB218315.</title>
        <authorList>
            <person name="Oyedara O."/>
            <person name="Rodriguez-Perez M.A."/>
        </authorList>
    </citation>
    <scope>NUCLEOTIDE SEQUENCE [LARGE SCALE GENOMIC DNA]</scope>
    <source>
        <strain evidence="6 7">SSB218315</strain>
    </source>
</reference>
<dbReference type="SUPFAM" id="SSF53822">
    <property type="entry name" value="Periplasmic binding protein-like I"/>
    <property type="match status" value="1"/>
</dbReference>
<dbReference type="AlphaFoldDB" id="A0A1Z3N4X3"/>
<keyword evidence="3" id="KW-0732">Signal</keyword>
<evidence type="ECO:0000313" key="7">
    <source>
        <dbReference type="Proteomes" id="UP000197003"/>
    </source>
</evidence>
<gene>
    <name evidence="6" type="ORF">B9G79_02545</name>
</gene>
<protein>
    <submittedName>
        <fullName evidence="6">Ethanolamine utilization protein EutJ</fullName>
    </submittedName>
</protein>
<dbReference type="PROSITE" id="PS51257">
    <property type="entry name" value="PROKAR_LIPOPROTEIN"/>
    <property type="match status" value="1"/>
</dbReference>
<dbReference type="InterPro" id="IPR028081">
    <property type="entry name" value="Leu-bd"/>
</dbReference>
<evidence type="ECO:0000313" key="6">
    <source>
        <dbReference type="EMBL" id="ASD62524.1"/>
    </source>
</evidence>
<name>A0A1Z3N4X3_BDEBC</name>
<dbReference type="InterPro" id="IPR000709">
    <property type="entry name" value="Leu_Ile_Val-bd"/>
</dbReference>
<dbReference type="CDD" id="cd06347">
    <property type="entry name" value="PBP1_ABC_LivK_ligand_binding-like"/>
    <property type="match status" value="1"/>
</dbReference>
<dbReference type="PRINTS" id="PR00337">
    <property type="entry name" value="LEUILEVALBP"/>
</dbReference>
<dbReference type="Pfam" id="PF13458">
    <property type="entry name" value="Peripla_BP_6"/>
    <property type="match status" value="1"/>
</dbReference>
<dbReference type="Proteomes" id="UP000197003">
    <property type="component" value="Chromosome"/>
</dbReference>
<dbReference type="InterPro" id="IPR028082">
    <property type="entry name" value="Peripla_BP_I"/>
</dbReference>
<proteinExistence type="inferred from homology"/>
<organism evidence="6 7">
    <name type="scientific">Bdellovibrio bacteriovorus</name>
    <dbReference type="NCBI Taxonomy" id="959"/>
    <lineage>
        <taxon>Bacteria</taxon>
        <taxon>Pseudomonadati</taxon>
        <taxon>Bdellovibrionota</taxon>
        <taxon>Bdellovibrionia</taxon>
        <taxon>Bdellovibrionales</taxon>
        <taxon>Pseudobdellovibrionaceae</taxon>
        <taxon>Bdellovibrio</taxon>
    </lineage>
</organism>
<evidence type="ECO:0000256" key="4">
    <source>
        <dbReference type="ARBA" id="ARBA00022970"/>
    </source>
</evidence>
<dbReference type="Gene3D" id="3.40.50.2300">
    <property type="match status" value="2"/>
</dbReference>
<dbReference type="InterPro" id="IPR051010">
    <property type="entry name" value="BCAA_transport"/>
</dbReference>